<protein>
    <submittedName>
        <fullName evidence="12">Protein TonB</fullName>
    </submittedName>
</protein>
<dbReference type="OrthoDB" id="8724624at2"/>
<proteinExistence type="inferred from homology"/>
<keyword evidence="7" id="KW-0653">Protein transport</keyword>
<keyword evidence="3" id="KW-0813">Transport</keyword>
<dbReference type="PROSITE" id="PS52015">
    <property type="entry name" value="TONB_CTD"/>
    <property type="match status" value="1"/>
</dbReference>
<evidence type="ECO:0000256" key="3">
    <source>
        <dbReference type="ARBA" id="ARBA00022448"/>
    </source>
</evidence>
<evidence type="ECO:0000256" key="6">
    <source>
        <dbReference type="ARBA" id="ARBA00022692"/>
    </source>
</evidence>
<name>A0A1I7LLN2_9BURK</name>
<evidence type="ECO:0000256" key="2">
    <source>
        <dbReference type="ARBA" id="ARBA00006555"/>
    </source>
</evidence>
<evidence type="ECO:0000313" key="12">
    <source>
        <dbReference type="EMBL" id="SFV10607.1"/>
    </source>
</evidence>
<dbReference type="GO" id="GO:0055085">
    <property type="term" value="P:transmembrane transport"/>
    <property type="evidence" value="ECO:0007669"/>
    <property type="project" value="InterPro"/>
</dbReference>
<organism evidence="12 13">
    <name type="scientific">Pseudoduganella namucuonensis</name>
    <dbReference type="NCBI Taxonomy" id="1035707"/>
    <lineage>
        <taxon>Bacteria</taxon>
        <taxon>Pseudomonadati</taxon>
        <taxon>Pseudomonadota</taxon>
        <taxon>Betaproteobacteria</taxon>
        <taxon>Burkholderiales</taxon>
        <taxon>Oxalobacteraceae</taxon>
        <taxon>Telluria group</taxon>
        <taxon>Pseudoduganella</taxon>
    </lineage>
</organism>
<keyword evidence="8" id="KW-1133">Transmembrane helix</keyword>
<evidence type="ECO:0000256" key="4">
    <source>
        <dbReference type="ARBA" id="ARBA00022475"/>
    </source>
</evidence>
<dbReference type="Gene3D" id="3.30.1150.10">
    <property type="match status" value="1"/>
</dbReference>
<evidence type="ECO:0000313" key="13">
    <source>
        <dbReference type="Proteomes" id="UP000199391"/>
    </source>
</evidence>
<keyword evidence="5" id="KW-0997">Cell inner membrane</keyword>
<keyword evidence="10" id="KW-0732">Signal</keyword>
<evidence type="ECO:0000256" key="7">
    <source>
        <dbReference type="ARBA" id="ARBA00022927"/>
    </source>
</evidence>
<gene>
    <name evidence="12" type="ORF">SAMN05216552_103211</name>
</gene>
<keyword evidence="9" id="KW-0472">Membrane</keyword>
<feature type="signal peptide" evidence="10">
    <location>
        <begin position="1"/>
        <end position="23"/>
    </location>
</feature>
<dbReference type="SUPFAM" id="SSF74653">
    <property type="entry name" value="TolA/TonB C-terminal domain"/>
    <property type="match status" value="1"/>
</dbReference>
<comment type="subcellular location">
    <subcellularLocation>
        <location evidence="1">Cell inner membrane</location>
        <topology evidence="1">Single-pass membrane protein</topology>
        <orientation evidence="1">Periplasmic side</orientation>
    </subcellularLocation>
</comment>
<dbReference type="InterPro" id="IPR006260">
    <property type="entry name" value="TonB/TolA_C"/>
</dbReference>
<evidence type="ECO:0000256" key="5">
    <source>
        <dbReference type="ARBA" id="ARBA00022519"/>
    </source>
</evidence>
<evidence type="ECO:0000256" key="8">
    <source>
        <dbReference type="ARBA" id="ARBA00022989"/>
    </source>
</evidence>
<dbReference type="STRING" id="1035707.SAMN05216552_103211"/>
<comment type="similarity">
    <text evidence="2">Belongs to the TonB family.</text>
</comment>
<evidence type="ECO:0000256" key="10">
    <source>
        <dbReference type="SAM" id="SignalP"/>
    </source>
</evidence>
<feature type="chain" id="PRO_5011454127" evidence="10">
    <location>
        <begin position="24"/>
        <end position="114"/>
    </location>
</feature>
<sequence length="114" mass="12314">MSMYKRWLSVIAAVLASSASAYAAEVPASFDSKNCKAEYPKASLMNEEQGTVSMSFQVSASGDVLESKVEKSSGFKNLDKAAIKAISACKFKPGSKDGKPDTTWTKVDYAWKLD</sequence>
<dbReference type="Proteomes" id="UP000199391">
    <property type="component" value="Unassembled WGS sequence"/>
</dbReference>
<reference evidence="13" key="1">
    <citation type="submission" date="2016-10" db="EMBL/GenBank/DDBJ databases">
        <authorList>
            <person name="Varghese N."/>
            <person name="Submissions S."/>
        </authorList>
    </citation>
    <scope>NUCLEOTIDE SEQUENCE [LARGE SCALE GENOMIC DNA]</scope>
    <source>
        <strain evidence="13">CGMCC 1.11014</strain>
    </source>
</reference>
<dbReference type="PANTHER" id="PTHR33446:SF2">
    <property type="entry name" value="PROTEIN TONB"/>
    <property type="match status" value="1"/>
</dbReference>
<keyword evidence="13" id="KW-1185">Reference proteome</keyword>
<dbReference type="InterPro" id="IPR037682">
    <property type="entry name" value="TonB_C"/>
</dbReference>
<dbReference type="GO" id="GO:0005886">
    <property type="term" value="C:plasma membrane"/>
    <property type="evidence" value="ECO:0007669"/>
    <property type="project" value="UniProtKB-SubCell"/>
</dbReference>
<accession>A0A1I7LLN2</accession>
<dbReference type="Pfam" id="PF03544">
    <property type="entry name" value="TonB_C"/>
    <property type="match status" value="1"/>
</dbReference>
<keyword evidence="6" id="KW-0812">Transmembrane</keyword>
<keyword evidence="4" id="KW-1003">Cell membrane</keyword>
<dbReference type="EMBL" id="FPBO01000032">
    <property type="protein sequence ID" value="SFV10607.1"/>
    <property type="molecule type" value="Genomic_DNA"/>
</dbReference>
<dbReference type="InterPro" id="IPR051045">
    <property type="entry name" value="TonB-dependent_transducer"/>
</dbReference>
<dbReference type="NCBIfam" id="TIGR01352">
    <property type="entry name" value="tonB_Cterm"/>
    <property type="match status" value="1"/>
</dbReference>
<dbReference type="PANTHER" id="PTHR33446">
    <property type="entry name" value="PROTEIN TONB-RELATED"/>
    <property type="match status" value="1"/>
</dbReference>
<dbReference type="GO" id="GO:0015031">
    <property type="term" value="P:protein transport"/>
    <property type="evidence" value="ECO:0007669"/>
    <property type="project" value="UniProtKB-KW"/>
</dbReference>
<evidence type="ECO:0000256" key="1">
    <source>
        <dbReference type="ARBA" id="ARBA00004383"/>
    </source>
</evidence>
<feature type="domain" description="TonB C-terminal" evidence="11">
    <location>
        <begin position="24"/>
        <end position="114"/>
    </location>
</feature>
<evidence type="ECO:0000256" key="9">
    <source>
        <dbReference type="ARBA" id="ARBA00023136"/>
    </source>
</evidence>
<evidence type="ECO:0000259" key="11">
    <source>
        <dbReference type="PROSITE" id="PS52015"/>
    </source>
</evidence>
<dbReference type="AlphaFoldDB" id="A0A1I7LLN2"/>